<protein>
    <recommendedName>
        <fullName evidence="3">Outer membrane protein beta-barrel domain-containing protein</fullName>
    </recommendedName>
</protein>
<accession>A0A1F5UNH3</accession>
<dbReference type="EMBL" id="MFGX01000131">
    <property type="protein sequence ID" value="OGF52696.1"/>
    <property type="molecule type" value="Genomic_DNA"/>
</dbReference>
<gene>
    <name evidence="1" type="ORF">A2Z21_03775</name>
</gene>
<comment type="caution">
    <text evidence="1">The sequence shown here is derived from an EMBL/GenBank/DDBJ whole genome shotgun (WGS) entry which is preliminary data.</text>
</comment>
<sequence>MRIASALCVVAVAAFCFGLLVMGQEEMPMAMEEEGLGAGGPMPGWIMLDLSGLSTVLEAHGYAPFPTEGMFTMGGGGWGGLLKSWRFGGFGTGGETSSSVGNKAAVLSLGFGGFFLGYGLFSDEAYDVMVGTLIGGGGAELSLLDHRSESFDTAISNPPNTVLKRSFFTLEPQVSVAFTVLKWLSLRISGGYLVTFGGNWDQSGKELVGPPANFNAWMVQVMVSFGGKGDEEEQKETE</sequence>
<evidence type="ECO:0000313" key="2">
    <source>
        <dbReference type="Proteomes" id="UP000179157"/>
    </source>
</evidence>
<proteinExistence type="predicted"/>
<name>A0A1F5UNH3_FRAXR</name>
<dbReference type="Proteomes" id="UP000179157">
    <property type="component" value="Unassembled WGS sequence"/>
</dbReference>
<dbReference type="STRING" id="1817864.A2Z21_03775"/>
<evidence type="ECO:0000313" key="1">
    <source>
        <dbReference type="EMBL" id="OGF52696.1"/>
    </source>
</evidence>
<dbReference type="AlphaFoldDB" id="A0A1F5UNH3"/>
<organism evidence="1 2">
    <name type="scientific">Fraserbacteria sp. (strain RBG_16_55_9)</name>
    <dbReference type="NCBI Taxonomy" id="1817864"/>
    <lineage>
        <taxon>Bacteria</taxon>
        <taxon>Candidatus Fraseribacteriota</taxon>
    </lineage>
</organism>
<reference evidence="1 2" key="1">
    <citation type="journal article" date="2016" name="Nat. Commun.">
        <title>Thousands of microbial genomes shed light on interconnected biogeochemical processes in an aquifer system.</title>
        <authorList>
            <person name="Anantharaman K."/>
            <person name="Brown C.T."/>
            <person name="Hug L.A."/>
            <person name="Sharon I."/>
            <person name="Castelle C.J."/>
            <person name="Probst A.J."/>
            <person name="Thomas B.C."/>
            <person name="Singh A."/>
            <person name="Wilkins M.J."/>
            <person name="Karaoz U."/>
            <person name="Brodie E.L."/>
            <person name="Williams K.H."/>
            <person name="Hubbard S.S."/>
            <person name="Banfield J.F."/>
        </authorList>
    </citation>
    <scope>NUCLEOTIDE SEQUENCE [LARGE SCALE GENOMIC DNA]</scope>
    <source>
        <strain evidence="2">RBG_16_55_9</strain>
    </source>
</reference>
<evidence type="ECO:0008006" key="3">
    <source>
        <dbReference type="Google" id="ProtNLM"/>
    </source>
</evidence>